<dbReference type="InterPro" id="IPR000612">
    <property type="entry name" value="PMP3"/>
</dbReference>
<evidence type="ECO:0000313" key="8">
    <source>
        <dbReference type="Proteomes" id="UP000193920"/>
    </source>
</evidence>
<evidence type="ECO:0000256" key="1">
    <source>
        <dbReference type="ARBA" id="ARBA00004370"/>
    </source>
</evidence>
<comment type="caution">
    <text evidence="7">The sequence shown here is derived from an EMBL/GenBank/DDBJ whole genome shotgun (WGS) entry which is preliminary data.</text>
</comment>
<dbReference type="STRING" id="1754190.A0A1Y2ARF1"/>
<name>A0A1Y2ARF1_9FUNG</name>
<dbReference type="PROSITE" id="PS01309">
    <property type="entry name" value="UPF0057"/>
    <property type="match status" value="1"/>
</dbReference>
<dbReference type="Proteomes" id="UP000193920">
    <property type="component" value="Unassembled WGS sequence"/>
</dbReference>
<dbReference type="Pfam" id="PF01679">
    <property type="entry name" value="Pmp3"/>
    <property type="match status" value="1"/>
</dbReference>
<keyword evidence="3 6" id="KW-0812">Transmembrane</keyword>
<evidence type="ECO:0000313" key="7">
    <source>
        <dbReference type="EMBL" id="ORY25133.1"/>
    </source>
</evidence>
<evidence type="ECO:0000256" key="3">
    <source>
        <dbReference type="ARBA" id="ARBA00022692"/>
    </source>
</evidence>
<keyword evidence="5 6" id="KW-0472">Membrane</keyword>
<evidence type="ECO:0000256" key="2">
    <source>
        <dbReference type="ARBA" id="ARBA00009530"/>
    </source>
</evidence>
<keyword evidence="4 6" id="KW-1133">Transmembrane helix</keyword>
<accession>A0A1Y2ARF1</accession>
<organism evidence="7 8">
    <name type="scientific">Neocallimastix californiae</name>
    <dbReference type="NCBI Taxonomy" id="1754190"/>
    <lineage>
        <taxon>Eukaryota</taxon>
        <taxon>Fungi</taxon>
        <taxon>Fungi incertae sedis</taxon>
        <taxon>Chytridiomycota</taxon>
        <taxon>Chytridiomycota incertae sedis</taxon>
        <taxon>Neocallimastigomycetes</taxon>
        <taxon>Neocallimastigales</taxon>
        <taxon>Neocallimastigaceae</taxon>
        <taxon>Neocallimastix</taxon>
    </lineage>
</organism>
<keyword evidence="8" id="KW-1185">Reference proteome</keyword>
<dbReference type="PANTHER" id="PTHR21659">
    <property type="entry name" value="HYDROPHOBIC PROTEIN RCI2 LOW TEMPERATURE AND SALT RESPONSIVE PROTEIN LTI6 -RELATED"/>
    <property type="match status" value="1"/>
</dbReference>
<gene>
    <name evidence="7" type="ORF">LY90DRAFT_428089</name>
</gene>
<evidence type="ECO:0000256" key="5">
    <source>
        <dbReference type="ARBA" id="ARBA00023136"/>
    </source>
</evidence>
<comment type="similarity">
    <text evidence="2">Belongs to the UPF0057 (PMP3) family.</text>
</comment>
<dbReference type="OrthoDB" id="2802411at2759"/>
<feature type="transmembrane region" description="Helical" evidence="6">
    <location>
        <begin position="32"/>
        <end position="55"/>
    </location>
</feature>
<protein>
    <submittedName>
        <fullName evidence="7">UPF0057-domain-containing protein</fullName>
    </submittedName>
</protein>
<comment type="subcellular location">
    <subcellularLocation>
        <location evidence="1">Membrane</location>
    </subcellularLocation>
</comment>
<dbReference type="GO" id="GO:0016020">
    <property type="term" value="C:membrane"/>
    <property type="evidence" value="ECO:0007669"/>
    <property type="project" value="UniProtKB-SubCell"/>
</dbReference>
<dbReference type="PANTHER" id="PTHR21659:SF42">
    <property type="entry name" value="UPF0057 MEMBRANE PROTEIN ZK632.10-RELATED"/>
    <property type="match status" value="1"/>
</dbReference>
<reference evidence="7 8" key="1">
    <citation type="submission" date="2016-08" db="EMBL/GenBank/DDBJ databases">
        <title>A Parts List for Fungal Cellulosomes Revealed by Comparative Genomics.</title>
        <authorList>
            <consortium name="DOE Joint Genome Institute"/>
            <person name="Haitjema C.H."/>
            <person name="Gilmore S.P."/>
            <person name="Henske J.K."/>
            <person name="Solomon K.V."/>
            <person name="De Groot R."/>
            <person name="Kuo A."/>
            <person name="Mondo S.J."/>
            <person name="Salamov A.A."/>
            <person name="Labutti K."/>
            <person name="Zhao Z."/>
            <person name="Chiniquy J."/>
            <person name="Barry K."/>
            <person name="Brewer H.M."/>
            <person name="Purvine S.O."/>
            <person name="Wright A.T."/>
            <person name="Boxma B."/>
            <person name="Van Alen T."/>
            <person name="Hackstein J.H."/>
            <person name="Baker S.E."/>
            <person name="Grigoriev I.V."/>
            <person name="O'Malley M.A."/>
        </authorList>
    </citation>
    <scope>NUCLEOTIDE SEQUENCE [LARGE SCALE GENOMIC DNA]</scope>
    <source>
        <strain evidence="7 8">G1</strain>
    </source>
</reference>
<dbReference type="AlphaFoldDB" id="A0A1Y2ARF1"/>
<evidence type="ECO:0000256" key="4">
    <source>
        <dbReference type="ARBA" id="ARBA00022989"/>
    </source>
</evidence>
<dbReference type="EMBL" id="MCOG01000215">
    <property type="protein sequence ID" value="ORY25133.1"/>
    <property type="molecule type" value="Genomic_DNA"/>
</dbReference>
<evidence type="ECO:0000256" key="6">
    <source>
        <dbReference type="SAM" id="Phobius"/>
    </source>
</evidence>
<proteinExistence type="inferred from homology"/>
<sequence length="57" mass="6458">MPLTCTDIFKIIGAFIIPPIGVFLERGLNKDFVINVLLTILGWFPGMVHAMYIICKY</sequence>